<accession>A0A133UM91</accession>
<dbReference type="GO" id="GO:0046872">
    <property type="term" value="F:metal ion binding"/>
    <property type="evidence" value="ECO:0007669"/>
    <property type="project" value="UniProtKB-KW"/>
</dbReference>
<reference evidence="3 4" key="1">
    <citation type="journal article" date="2016" name="Sci. Rep.">
        <title>Metabolic traits of an uncultured archaeal lineage -MSBL1- from brine pools of the Red Sea.</title>
        <authorList>
            <person name="Mwirichia R."/>
            <person name="Alam I."/>
            <person name="Rashid M."/>
            <person name="Vinu M."/>
            <person name="Ba-Alawi W."/>
            <person name="Anthony Kamau A."/>
            <person name="Kamanda Ngugi D."/>
            <person name="Goker M."/>
            <person name="Klenk H.P."/>
            <person name="Bajic V."/>
            <person name="Stingl U."/>
        </authorList>
    </citation>
    <scope>NUCLEOTIDE SEQUENCE [LARGE SCALE GENOMIC DNA]</scope>
    <source>
        <strain evidence="3">SCGC-AAA259I07</strain>
    </source>
</reference>
<proteinExistence type="predicted"/>
<evidence type="ECO:0000313" key="3">
    <source>
        <dbReference type="EMBL" id="KXA95334.1"/>
    </source>
</evidence>
<dbReference type="PANTHER" id="PTHR43048:SF3">
    <property type="entry name" value="METHYLMALONYL-COA EPIMERASE, MITOCHONDRIAL"/>
    <property type="match status" value="1"/>
</dbReference>
<comment type="caution">
    <text evidence="3">The sequence shown here is derived from an EMBL/GenBank/DDBJ whole genome shotgun (WGS) entry which is preliminary data.</text>
</comment>
<dbReference type="AlphaFoldDB" id="A0A133UM91"/>
<dbReference type="Pfam" id="PF13669">
    <property type="entry name" value="Glyoxalase_4"/>
    <property type="match status" value="1"/>
</dbReference>
<protein>
    <recommendedName>
        <fullName evidence="2">VOC domain-containing protein</fullName>
    </recommendedName>
</protein>
<dbReference type="GO" id="GO:0004493">
    <property type="term" value="F:methylmalonyl-CoA epimerase activity"/>
    <property type="evidence" value="ECO:0007669"/>
    <property type="project" value="TreeGrafter"/>
</dbReference>
<name>A0A133UM91_9EURY</name>
<evidence type="ECO:0000313" key="4">
    <source>
        <dbReference type="Proteomes" id="UP000070155"/>
    </source>
</evidence>
<dbReference type="SUPFAM" id="SSF54593">
    <property type="entry name" value="Glyoxalase/Bleomycin resistance protein/Dihydroxybiphenyl dioxygenase"/>
    <property type="match status" value="1"/>
</dbReference>
<dbReference type="PANTHER" id="PTHR43048">
    <property type="entry name" value="METHYLMALONYL-COA EPIMERASE"/>
    <property type="match status" value="1"/>
</dbReference>
<feature type="domain" description="VOC" evidence="2">
    <location>
        <begin position="4"/>
        <end position="133"/>
    </location>
</feature>
<keyword evidence="1" id="KW-0479">Metal-binding</keyword>
<dbReference type="InterPro" id="IPR037523">
    <property type="entry name" value="VOC_core"/>
</dbReference>
<dbReference type="PROSITE" id="PS51819">
    <property type="entry name" value="VOC"/>
    <property type="match status" value="1"/>
</dbReference>
<sequence length="133" mass="15327">MIEKIDHIGIIVKDLKKATKLFNAYIGLDQEEIEYIDELKLKISFFEVEGIDIELIESLDPSILKERFSLDYSNAGVHHIAFRTEKLEMMLEKLKKQGVKTLQENPVKGARDSKIIFLDTVDTSGFNIELVER</sequence>
<dbReference type="InterPro" id="IPR029068">
    <property type="entry name" value="Glyas_Bleomycin-R_OHBP_Dase"/>
</dbReference>
<organism evidence="3 4">
    <name type="scientific">candidate division MSBL1 archaeon SCGC-AAA259I07</name>
    <dbReference type="NCBI Taxonomy" id="1698266"/>
    <lineage>
        <taxon>Archaea</taxon>
        <taxon>Methanobacteriati</taxon>
        <taxon>Methanobacteriota</taxon>
        <taxon>candidate division MSBL1</taxon>
    </lineage>
</organism>
<dbReference type="InterPro" id="IPR051785">
    <property type="entry name" value="MMCE/EMCE_epimerase"/>
</dbReference>
<dbReference type="Proteomes" id="UP000070155">
    <property type="component" value="Unassembled WGS sequence"/>
</dbReference>
<gene>
    <name evidence="3" type="ORF">AKJ36_00875</name>
</gene>
<dbReference type="Gene3D" id="3.10.180.10">
    <property type="entry name" value="2,3-Dihydroxybiphenyl 1,2-Dioxygenase, domain 1"/>
    <property type="match status" value="1"/>
</dbReference>
<dbReference type="GO" id="GO:0046491">
    <property type="term" value="P:L-methylmalonyl-CoA metabolic process"/>
    <property type="evidence" value="ECO:0007669"/>
    <property type="project" value="TreeGrafter"/>
</dbReference>
<dbReference type="EMBL" id="LHXQ01000007">
    <property type="protein sequence ID" value="KXA95334.1"/>
    <property type="molecule type" value="Genomic_DNA"/>
</dbReference>
<keyword evidence="4" id="KW-1185">Reference proteome</keyword>
<evidence type="ECO:0000259" key="2">
    <source>
        <dbReference type="PROSITE" id="PS51819"/>
    </source>
</evidence>
<evidence type="ECO:0000256" key="1">
    <source>
        <dbReference type="ARBA" id="ARBA00022723"/>
    </source>
</evidence>